<proteinExistence type="inferred from homology"/>
<dbReference type="PIRSF" id="PIRSF000390">
    <property type="entry name" value="PLP_StrS"/>
    <property type="match status" value="1"/>
</dbReference>
<dbReference type="RefSeq" id="WP_229230963.1">
    <property type="nucleotide sequence ID" value="NZ_AP024525.1"/>
</dbReference>
<comment type="cofactor">
    <cofactor evidence="1">
        <name>pyridoxal 5'-phosphate</name>
        <dbReference type="ChEBI" id="CHEBI:597326"/>
    </cofactor>
</comment>
<dbReference type="GO" id="GO:0008483">
    <property type="term" value="F:transaminase activity"/>
    <property type="evidence" value="ECO:0007669"/>
    <property type="project" value="UniProtKB-KW"/>
</dbReference>
<keyword evidence="3" id="KW-0808">Transferase</keyword>
<dbReference type="Pfam" id="PF01041">
    <property type="entry name" value="DegT_DnrJ_EryC1"/>
    <property type="match status" value="1"/>
</dbReference>
<dbReference type="InterPro" id="IPR015424">
    <property type="entry name" value="PyrdxlP-dep_Trfase"/>
</dbReference>
<evidence type="ECO:0000313" key="3">
    <source>
        <dbReference type="EMBL" id="BCT74193.1"/>
    </source>
</evidence>
<dbReference type="Proteomes" id="UP001319861">
    <property type="component" value="Chromosome"/>
</dbReference>
<dbReference type="Gene3D" id="3.40.640.10">
    <property type="entry name" value="Type I PLP-dependent aspartate aminotransferase-like (Major domain)"/>
    <property type="match status" value="1"/>
</dbReference>
<dbReference type="Gene3D" id="3.90.1150.10">
    <property type="entry name" value="Aspartate Aminotransferase, domain 1"/>
    <property type="match status" value="1"/>
</dbReference>
<dbReference type="EMBL" id="AP024525">
    <property type="protein sequence ID" value="BCT74193.1"/>
    <property type="molecule type" value="Genomic_DNA"/>
</dbReference>
<name>A0ABM7PPR5_SINCY</name>
<accession>A0ABM7PPR5</accession>
<sequence>MTKIPVPWPVYSGTAADRVSDLVRSGAVFDYTGRGPVADLERRLEERYCAEYALTLNSGTSAIFVALSALGVEPGDEVVVAGWTFLAAVTPLLWLGAAPVLADVAPGQPVATAATIAEAITPRTRAVLVTHLYGEPVDTKSLHELLAPLDIALIEDCSHAHASEVGGRPPGAWADAAILSLGARKLVSGGHGGALVTRSRRLYETALMVGHSKPRTRREFAGAPEAPHAELGLGGNLRMSPLAAVLILDHLSRVEELSDARVENAGVLEEALAPLAVPLRSQAPGENRTYFDLVWVLPAGDGAEQRDAAIAALNDLGVPARQVSTRPLSRTLRNIEAKGEAHPGRFWPELEAWATGCRLLPEAEALHDRAISLPSEFFYEAGAPYARHLAEGLEQARAEGMLWAT</sequence>
<organism evidence="3 4">
    <name type="scientific">Sinomonas cyclohexanicum</name>
    <name type="common">Corynebacterium cyclohexanicum</name>
    <dbReference type="NCBI Taxonomy" id="322009"/>
    <lineage>
        <taxon>Bacteria</taxon>
        <taxon>Bacillati</taxon>
        <taxon>Actinomycetota</taxon>
        <taxon>Actinomycetes</taxon>
        <taxon>Micrococcales</taxon>
        <taxon>Micrococcaceae</taxon>
        <taxon>Sinomonas</taxon>
    </lineage>
</organism>
<comment type="similarity">
    <text evidence="2">Belongs to the DegT/DnrJ/EryC1 family.</text>
</comment>
<dbReference type="PANTHER" id="PTHR30244:SF34">
    <property type="entry name" value="DTDP-4-AMINO-4,6-DIDEOXYGALACTOSE TRANSAMINASE"/>
    <property type="match status" value="1"/>
</dbReference>
<keyword evidence="3" id="KW-0032">Aminotransferase</keyword>
<evidence type="ECO:0000313" key="4">
    <source>
        <dbReference type="Proteomes" id="UP001319861"/>
    </source>
</evidence>
<evidence type="ECO:0000256" key="1">
    <source>
        <dbReference type="ARBA" id="ARBA00001933"/>
    </source>
</evidence>
<dbReference type="InterPro" id="IPR015422">
    <property type="entry name" value="PyrdxlP-dep_Trfase_small"/>
</dbReference>
<dbReference type="InterPro" id="IPR015421">
    <property type="entry name" value="PyrdxlP-dep_Trfase_major"/>
</dbReference>
<gene>
    <name evidence="3" type="ORF">SCMU_00350</name>
</gene>
<evidence type="ECO:0000256" key="2">
    <source>
        <dbReference type="RuleBase" id="RU004508"/>
    </source>
</evidence>
<protein>
    <submittedName>
        <fullName evidence="3">Aminotransferase DegT</fullName>
    </submittedName>
</protein>
<keyword evidence="4" id="KW-1185">Reference proteome</keyword>
<dbReference type="SUPFAM" id="SSF53383">
    <property type="entry name" value="PLP-dependent transferases"/>
    <property type="match status" value="1"/>
</dbReference>
<reference evidence="3 4" key="1">
    <citation type="journal article" date="2021" name="J. Biosci. Bioeng.">
        <title>Identification and characterization of a chc gene cluster responsible for the aromatization pathway of cyclohexanecarboxylate degradation in Sinomonas cyclohexanicum ATCC 51369.</title>
        <authorList>
            <person name="Yamamoto T."/>
            <person name="Hasegawa Y."/>
            <person name="Lau P.C.K."/>
            <person name="Iwaki H."/>
        </authorList>
    </citation>
    <scope>NUCLEOTIDE SEQUENCE [LARGE SCALE GENOMIC DNA]</scope>
    <source>
        <strain evidence="3 4">ATCC 51369</strain>
    </source>
</reference>
<keyword evidence="2" id="KW-0663">Pyridoxal phosphate</keyword>
<dbReference type="PANTHER" id="PTHR30244">
    <property type="entry name" value="TRANSAMINASE"/>
    <property type="match status" value="1"/>
</dbReference>
<dbReference type="InterPro" id="IPR000653">
    <property type="entry name" value="DegT/StrS_aminotransferase"/>
</dbReference>